<protein>
    <submittedName>
        <fullName evidence="2">Uncharacterized protein</fullName>
    </submittedName>
</protein>
<keyword evidence="3" id="KW-1185">Reference proteome</keyword>
<name>A0ABV8DVS4_9NOCA</name>
<feature type="region of interest" description="Disordered" evidence="1">
    <location>
        <begin position="15"/>
        <end position="64"/>
    </location>
</feature>
<organism evidence="2 3">
    <name type="scientific">Nocardia jiangsuensis</name>
    <dbReference type="NCBI Taxonomy" id="1691563"/>
    <lineage>
        <taxon>Bacteria</taxon>
        <taxon>Bacillati</taxon>
        <taxon>Actinomycetota</taxon>
        <taxon>Actinomycetes</taxon>
        <taxon>Mycobacteriales</taxon>
        <taxon>Nocardiaceae</taxon>
        <taxon>Nocardia</taxon>
    </lineage>
</organism>
<feature type="region of interest" description="Disordered" evidence="1">
    <location>
        <begin position="133"/>
        <end position="154"/>
    </location>
</feature>
<dbReference type="RefSeq" id="WP_378613769.1">
    <property type="nucleotide sequence ID" value="NZ_JBHSAX010000014.1"/>
</dbReference>
<evidence type="ECO:0000256" key="1">
    <source>
        <dbReference type="SAM" id="MobiDB-lite"/>
    </source>
</evidence>
<accession>A0ABV8DVS4</accession>
<sequence>MLAVLAIAALSGCADEPAATPTTTTQPPVTVTTRPLATTTPTPQPSAVAPQPSAAVPTPPGCDPAPADAVASISAAFSDRSNMLADAYAITAPGGVVYIGGNIMQGTTKVSSADVWAVRNGSVYSLSGDARRRTTLPDGRDALDASAGDDYGTKVQGCVTTAERARNRAGGR</sequence>
<reference evidence="3" key="1">
    <citation type="journal article" date="2019" name="Int. J. Syst. Evol. Microbiol.">
        <title>The Global Catalogue of Microorganisms (GCM) 10K type strain sequencing project: providing services to taxonomists for standard genome sequencing and annotation.</title>
        <authorList>
            <consortium name="The Broad Institute Genomics Platform"/>
            <consortium name="The Broad Institute Genome Sequencing Center for Infectious Disease"/>
            <person name="Wu L."/>
            <person name="Ma J."/>
        </authorList>
    </citation>
    <scope>NUCLEOTIDE SEQUENCE [LARGE SCALE GENOMIC DNA]</scope>
    <source>
        <strain evidence="3">CGMCC 4.7330</strain>
    </source>
</reference>
<gene>
    <name evidence="2" type="ORF">ACFO0B_18895</name>
</gene>
<comment type="caution">
    <text evidence="2">The sequence shown here is derived from an EMBL/GenBank/DDBJ whole genome shotgun (WGS) entry which is preliminary data.</text>
</comment>
<dbReference type="Proteomes" id="UP001595696">
    <property type="component" value="Unassembled WGS sequence"/>
</dbReference>
<dbReference type="EMBL" id="JBHSAX010000014">
    <property type="protein sequence ID" value="MFC3964058.1"/>
    <property type="molecule type" value="Genomic_DNA"/>
</dbReference>
<evidence type="ECO:0000313" key="2">
    <source>
        <dbReference type="EMBL" id="MFC3964058.1"/>
    </source>
</evidence>
<feature type="compositionally biased region" description="Low complexity" evidence="1">
    <location>
        <begin position="17"/>
        <end position="56"/>
    </location>
</feature>
<proteinExistence type="predicted"/>
<evidence type="ECO:0000313" key="3">
    <source>
        <dbReference type="Proteomes" id="UP001595696"/>
    </source>
</evidence>